<comment type="caution">
    <text evidence="2">The sequence shown here is derived from an EMBL/GenBank/DDBJ whole genome shotgun (WGS) entry which is preliminary data.</text>
</comment>
<feature type="region of interest" description="Disordered" evidence="1">
    <location>
        <begin position="57"/>
        <end position="79"/>
    </location>
</feature>
<evidence type="ECO:0000313" key="2">
    <source>
        <dbReference type="EMBL" id="CAD5206554.1"/>
    </source>
</evidence>
<name>A0A811JTF6_9BILA</name>
<dbReference type="Proteomes" id="UP000783686">
    <property type="component" value="Unassembled WGS sequence"/>
</dbReference>
<gene>
    <name evidence="2" type="ORF">BOKJ2_LOCUS1238</name>
</gene>
<feature type="compositionally biased region" description="Low complexity" evidence="1">
    <location>
        <begin position="60"/>
        <end position="73"/>
    </location>
</feature>
<dbReference type="EMBL" id="CAJFCW020000001">
    <property type="protein sequence ID" value="CAG9082241.1"/>
    <property type="molecule type" value="Genomic_DNA"/>
</dbReference>
<dbReference type="Proteomes" id="UP000614601">
    <property type="component" value="Unassembled WGS sequence"/>
</dbReference>
<keyword evidence="3" id="KW-1185">Reference proteome</keyword>
<reference evidence="2" key="1">
    <citation type="submission" date="2020-09" db="EMBL/GenBank/DDBJ databases">
        <authorList>
            <person name="Kikuchi T."/>
        </authorList>
    </citation>
    <scope>NUCLEOTIDE SEQUENCE</scope>
    <source>
        <strain evidence="2">SH1</strain>
    </source>
</reference>
<dbReference type="AlphaFoldDB" id="A0A811JTF6"/>
<dbReference type="EMBL" id="CAJFDH010000001">
    <property type="protein sequence ID" value="CAD5206554.1"/>
    <property type="molecule type" value="Genomic_DNA"/>
</dbReference>
<protein>
    <submittedName>
        <fullName evidence="2">Uncharacterized protein</fullName>
    </submittedName>
</protein>
<sequence>MARARKLRSGLEEAKGYYEEWMEPDWKSTITDASSEAQAPALNKNRSKFKFANEYQRDLSTSTNSRANNSSAENRLKNQKRRELNWKPVDFERFYKWVINGTLKDLYKARSLLFDD</sequence>
<dbReference type="OrthoDB" id="5811192at2759"/>
<evidence type="ECO:0000256" key="1">
    <source>
        <dbReference type="SAM" id="MobiDB-lite"/>
    </source>
</evidence>
<organism evidence="2 3">
    <name type="scientific">Bursaphelenchus okinawaensis</name>
    <dbReference type="NCBI Taxonomy" id="465554"/>
    <lineage>
        <taxon>Eukaryota</taxon>
        <taxon>Metazoa</taxon>
        <taxon>Ecdysozoa</taxon>
        <taxon>Nematoda</taxon>
        <taxon>Chromadorea</taxon>
        <taxon>Rhabditida</taxon>
        <taxon>Tylenchina</taxon>
        <taxon>Tylenchomorpha</taxon>
        <taxon>Aphelenchoidea</taxon>
        <taxon>Aphelenchoididae</taxon>
        <taxon>Bursaphelenchus</taxon>
    </lineage>
</organism>
<evidence type="ECO:0000313" key="3">
    <source>
        <dbReference type="Proteomes" id="UP000614601"/>
    </source>
</evidence>
<accession>A0A811JTF6</accession>
<proteinExistence type="predicted"/>